<gene>
    <name evidence="2" type="ORF">J437_LFUL008498</name>
</gene>
<feature type="compositionally biased region" description="Polar residues" evidence="1">
    <location>
        <begin position="166"/>
        <end position="184"/>
    </location>
</feature>
<dbReference type="EMBL" id="KZ308477">
    <property type="protein sequence ID" value="KAG8230306.1"/>
    <property type="molecule type" value="Genomic_DNA"/>
</dbReference>
<feature type="compositionally biased region" description="Low complexity" evidence="1">
    <location>
        <begin position="52"/>
        <end position="62"/>
    </location>
</feature>
<reference evidence="2" key="2">
    <citation type="submission" date="2017-10" db="EMBL/GenBank/DDBJ databases">
        <title>Ladona fulva Genome sequencing and assembly.</title>
        <authorList>
            <person name="Murali S."/>
            <person name="Richards S."/>
            <person name="Bandaranaike D."/>
            <person name="Bellair M."/>
            <person name="Blankenburg K."/>
            <person name="Chao H."/>
            <person name="Dinh H."/>
            <person name="Doddapaneni H."/>
            <person name="Dugan-Rocha S."/>
            <person name="Elkadiri S."/>
            <person name="Gnanaolivu R."/>
            <person name="Hernandez B."/>
            <person name="Skinner E."/>
            <person name="Javaid M."/>
            <person name="Lee S."/>
            <person name="Li M."/>
            <person name="Ming W."/>
            <person name="Munidasa M."/>
            <person name="Muniz J."/>
            <person name="Nguyen L."/>
            <person name="Hughes D."/>
            <person name="Osuji N."/>
            <person name="Pu L.-L."/>
            <person name="Puazo M."/>
            <person name="Qu C."/>
            <person name="Quiroz J."/>
            <person name="Raj R."/>
            <person name="Weissenberger G."/>
            <person name="Xin Y."/>
            <person name="Zou X."/>
            <person name="Han Y."/>
            <person name="Worley K."/>
            <person name="Muzny D."/>
            <person name="Gibbs R."/>
        </authorList>
    </citation>
    <scope>NUCLEOTIDE SEQUENCE</scope>
    <source>
        <strain evidence="2">Sampled in the wild</strain>
    </source>
</reference>
<protein>
    <submittedName>
        <fullName evidence="2">Uncharacterized protein</fullName>
    </submittedName>
</protein>
<dbReference type="AlphaFoldDB" id="A0A8K0K9U6"/>
<comment type="caution">
    <text evidence="2">The sequence shown here is derived from an EMBL/GenBank/DDBJ whole genome shotgun (WGS) entry which is preliminary data.</text>
</comment>
<proteinExistence type="predicted"/>
<feature type="compositionally biased region" description="Low complexity" evidence="1">
    <location>
        <begin position="355"/>
        <end position="368"/>
    </location>
</feature>
<feature type="non-terminal residue" evidence="2">
    <location>
        <position position="1"/>
    </location>
</feature>
<dbReference type="Proteomes" id="UP000792457">
    <property type="component" value="Unassembled WGS sequence"/>
</dbReference>
<feature type="region of interest" description="Disordered" evidence="1">
    <location>
        <begin position="116"/>
        <end position="243"/>
    </location>
</feature>
<evidence type="ECO:0000256" key="1">
    <source>
        <dbReference type="SAM" id="MobiDB-lite"/>
    </source>
</evidence>
<sequence length="441" mass="47963">MRSPEAMLRSSVHRHQHQQQHQQQFSHLPKPRPYRPTAGEAAAQAPTSPRCLSGSGAVVSAPSSLPDAAVYQQNQSQQPHSWHLVARAQPVVTRRSSDANLRIKEVDNYCDPYQVEEHEEHRRRISGSSGWSSDSAGVRSSIPGASFSPRPLHSPPSFCSVDGSEGTLTHDSNGSLHSLPTSYGSPFCSLDPRRRDSTVSLPPTMRCDGFRDAGPPPAASPGGSGACYPEDDDESAVTDSVMRRIRKSFEQKEEFLRRPTQPIWLPQPTAAIPREFYAHPQKFQRPPWPPHQLNGGDVDESPSSPSKQTGGTSSPVSASRKGTAEVADAGSQHGRSRHPGKPFVTTLTRITENLPAAGGVPGAASATPPQSPPPALQLVSRRARQFESGEVVEEGETVVDKTNFYRSELSRLSSKRSVPNVAVRKREFETRGKESRSFDGA</sequence>
<name>A0A8K0K9U6_LADFU</name>
<feature type="region of interest" description="Disordered" evidence="1">
    <location>
        <begin position="1"/>
        <end position="62"/>
    </location>
</feature>
<accession>A0A8K0K9U6</accession>
<dbReference type="OrthoDB" id="6281275at2759"/>
<keyword evidence="3" id="KW-1185">Reference proteome</keyword>
<feature type="compositionally biased region" description="Basic and acidic residues" evidence="1">
    <location>
        <begin position="424"/>
        <end position="441"/>
    </location>
</feature>
<reference evidence="2" key="1">
    <citation type="submission" date="2013-04" db="EMBL/GenBank/DDBJ databases">
        <authorList>
            <person name="Qu J."/>
            <person name="Murali S.C."/>
            <person name="Bandaranaike D."/>
            <person name="Bellair M."/>
            <person name="Blankenburg K."/>
            <person name="Chao H."/>
            <person name="Dinh H."/>
            <person name="Doddapaneni H."/>
            <person name="Downs B."/>
            <person name="Dugan-Rocha S."/>
            <person name="Elkadiri S."/>
            <person name="Gnanaolivu R.D."/>
            <person name="Hernandez B."/>
            <person name="Javaid M."/>
            <person name="Jayaseelan J.C."/>
            <person name="Lee S."/>
            <person name="Li M."/>
            <person name="Ming W."/>
            <person name="Munidasa M."/>
            <person name="Muniz J."/>
            <person name="Nguyen L."/>
            <person name="Ongeri F."/>
            <person name="Osuji N."/>
            <person name="Pu L.-L."/>
            <person name="Puazo M."/>
            <person name="Qu C."/>
            <person name="Quiroz J."/>
            <person name="Raj R."/>
            <person name="Weissenberger G."/>
            <person name="Xin Y."/>
            <person name="Zou X."/>
            <person name="Han Y."/>
            <person name="Richards S."/>
            <person name="Worley K."/>
            <person name="Muzny D."/>
            <person name="Gibbs R."/>
        </authorList>
    </citation>
    <scope>NUCLEOTIDE SEQUENCE</scope>
    <source>
        <strain evidence="2">Sampled in the wild</strain>
    </source>
</reference>
<evidence type="ECO:0000313" key="2">
    <source>
        <dbReference type="EMBL" id="KAG8230306.1"/>
    </source>
</evidence>
<organism evidence="2 3">
    <name type="scientific">Ladona fulva</name>
    <name type="common">Scarce chaser dragonfly</name>
    <name type="synonym">Libellula fulva</name>
    <dbReference type="NCBI Taxonomy" id="123851"/>
    <lineage>
        <taxon>Eukaryota</taxon>
        <taxon>Metazoa</taxon>
        <taxon>Ecdysozoa</taxon>
        <taxon>Arthropoda</taxon>
        <taxon>Hexapoda</taxon>
        <taxon>Insecta</taxon>
        <taxon>Pterygota</taxon>
        <taxon>Palaeoptera</taxon>
        <taxon>Odonata</taxon>
        <taxon>Epiprocta</taxon>
        <taxon>Anisoptera</taxon>
        <taxon>Libelluloidea</taxon>
        <taxon>Libellulidae</taxon>
        <taxon>Ladona</taxon>
    </lineage>
</organism>
<feature type="compositionally biased region" description="Low complexity" evidence="1">
    <location>
        <begin position="126"/>
        <end position="141"/>
    </location>
</feature>
<feature type="region of interest" description="Disordered" evidence="1">
    <location>
        <begin position="275"/>
        <end position="377"/>
    </location>
</feature>
<feature type="region of interest" description="Disordered" evidence="1">
    <location>
        <begin position="410"/>
        <end position="441"/>
    </location>
</feature>
<feature type="compositionally biased region" description="Polar residues" evidence="1">
    <location>
        <begin position="301"/>
        <end position="317"/>
    </location>
</feature>
<evidence type="ECO:0000313" key="3">
    <source>
        <dbReference type="Proteomes" id="UP000792457"/>
    </source>
</evidence>